<organism evidence="2 3">
    <name type="scientific">Nitrobacter hamburgensis (strain DSM 10229 / NCIMB 13809 / X14)</name>
    <dbReference type="NCBI Taxonomy" id="323097"/>
    <lineage>
        <taxon>Bacteria</taxon>
        <taxon>Pseudomonadati</taxon>
        <taxon>Pseudomonadota</taxon>
        <taxon>Alphaproteobacteria</taxon>
        <taxon>Hyphomicrobiales</taxon>
        <taxon>Nitrobacteraceae</taxon>
        <taxon>Nitrobacter</taxon>
    </lineage>
</organism>
<dbReference type="KEGG" id="nha:Nham_2159"/>
<reference evidence="2 3" key="1">
    <citation type="submission" date="2006-03" db="EMBL/GenBank/DDBJ databases">
        <title>Complete sequence of chromosome of Nitrobacter hamburgensis X14.</title>
        <authorList>
            <consortium name="US DOE Joint Genome Institute"/>
            <person name="Copeland A."/>
            <person name="Lucas S."/>
            <person name="Lapidus A."/>
            <person name="Barry K."/>
            <person name="Detter J.C."/>
            <person name="Glavina del Rio T."/>
            <person name="Hammon N."/>
            <person name="Israni S."/>
            <person name="Dalin E."/>
            <person name="Tice H."/>
            <person name="Pitluck S."/>
            <person name="Chain P."/>
            <person name="Malfatti S."/>
            <person name="Shin M."/>
            <person name="Vergez L."/>
            <person name="Schmutz J."/>
            <person name="Larimer F."/>
            <person name="Land M."/>
            <person name="Hauser L."/>
            <person name="Kyrpides N."/>
            <person name="Ivanova N."/>
            <person name="Ward B."/>
            <person name="Arp D."/>
            <person name="Klotz M."/>
            <person name="Stein L."/>
            <person name="O'Mullan G."/>
            <person name="Starkenburg S."/>
            <person name="Sayavedra L."/>
            <person name="Poret-Peterson A.T."/>
            <person name="Gentry M.E."/>
            <person name="Bruce D."/>
            <person name="Richardson P."/>
        </authorList>
    </citation>
    <scope>NUCLEOTIDE SEQUENCE [LARGE SCALE GENOMIC DNA]</scope>
    <source>
        <strain evidence="3">DSM 10229 / NCIMB 13809 / X14</strain>
        <strain evidence="2">X14</strain>
    </source>
</reference>
<dbReference type="HOGENOM" id="CLU_2437824_0_0_5"/>
<dbReference type="KEGG" id="nha:Nham_2844"/>
<name>Q1QJI4_NITHX</name>
<dbReference type="Proteomes" id="UP000001953">
    <property type="component" value="Chromosome"/>
</dbReference>
<accession>Q1QJI4</accession>
<evidence type="ECO:0000313" key="1">
    <source>
        <dbReference type="EMBL" id="ABE62954.1"/>
    </source>
</evidence>
<evidence type="ECO:0000313" key="3">
    <source>
        <dbReference type="Proteomes" id="UP000001953"/>
    </source>
</evidence>
<dbReference type="AlphaFoldDB" id="Q1QJI4"/>
<gene>
    <name evidence="1" type="ordered locus">Nham_2159</name>
    <name evidence="2" type="ordered locus">Nham_2844</name>
</gene>
<dbReference type="EMBL" id="CP000319">
    <property type="protein sequence ID" value="ABE63613.1"/>
    <property type="molecule type" value="Genomic_DNA"/>
</dbReference>
<proteinExistence type="predicted"/>
<keyword evidence="3" id="KW-1185">Reference proteome</keyword>
<dbReference type="EMBL" id="CP000319">
    <property type="protein sequence ID" value="ABE62954.1"/>
    <property type="molecule type" value="Genomic_DNA"/>
</dbReference>
<protein>
    <submittedName>
        <fullName evidence="2">Uncharacterized protein</fullName>
    </submittedName>
</protein>
<sequence length="90" mass="9759">MTLVEQERSPKAGRSAIMQIFSYIVTDLTDHKSKPIEAALESLEDALSYGSLLARNMLEAMPDLTGKGVCVTVLNSLGETVSILPFDCLN</sequence>
<evidence type="ECO:0000313" key="2">
    <source>
        <dbReference type="EMBL" id="ABE63613.1"/>
    </source>
</evidence>